<dbReference type="AlphaFoldDB" id="A0A372LTA7"/>
<dbReference type="RefSeq" id="WP_117324907.1">
    <property type="nucleotide sequence ID" value="NZ_QVTE01000004.1"/>
</dbReference>
<organism evidence="2 3">
    <name type="scientific">Peribacillus saganii</name>
    <dbReference type="NCBI Taxonomy" id="2303992"/>
    <lineage>
        <taxon>Bacteria</taxon>
        <taxon>Bacillati</taxon>
        <taxon>Bacillota</taxon>
        <taxon>Bacilli</taxon>
        <taxon>Bacillales</taxon>
        <taxon>Bacillaceae</taxon>
        <taxon>Peribacillus</taxon>
    </lineage>
</organism>
<dbReference type="Pfam" id="PF07485">
    <property type="entry name" value="DUF1529"/>
    <property type="match status" value="1"/>
</dbReference>
<evidence type="ECO:0000313" key="2">
    <source>
        <dbReference type="EMBL" id="RFU71423.1"/>
    </source>
</evidence>
<dbReference type="InterPro" id="IPR011094">
    <property type="entry name" value="Uncharacterised_LppY/LpqO"/>
</dbReference>
<dbReference type="OrthoDB" id="4687120at2"/>
<keyword evidence="1" id="KW-0732">Signal</keyword>
<feature type="chain" id="PRO_5016664491" evidence="1">
    <location>
        <begin position="23"/>
        <end position="153"/>
    </location>
</feature>
<reference evidence="2 3" key="1">
    <citation type="submission" date="2018-08" db="EMBL/GenBank/DDBJ databases">
        <title>Bacillus chawlae sp. nov., Bacillus glennii sp. nov., and Bacillus saganii sp. nov. Isolated from the Vehicle Assembly Building at Kennedy Space Center where the Viking Spacecraft were Assembled.</title>
        <authorList>
            <person name="Seuylemezian A."/>
            <person name="Vaishampayan P."/>
        </authorList>
    </citation>
    <scope>NUCLEOTIDE SEQUENCE [LARGE SCALE GENOMIC DNA]</scope>
    <source>
        <strain evidence="2 3">V47-23a</strain>
    </source>
</reference>
<name>A0A372LTA7_9BACI</name>
<accession>A0A372LTA7</accession>
<sequence length="153" mass="17410">MKHIFLLTLLCCALTFPANASAQTNCMMLEEIFDTKVEAEKGICKVEIVREDLNVTHMGIKLSSETMELVFHMGFETIDGKTAVMGEMALMEDEINQVVDELRKGRIEVSAIHNHMIQEEPRVLYLHFQGMGDLRQQAMTIKRAIATTGYKFR</sequence>
<dbReference type="EMBL" id="QVTE01000004">
    <property type="protein sequence ID" value="RFU71423.1"/>
    <property type="molecule type" value="Genomic_DNA"/>
</dbReference>
<gene>
    <name evidence="2" type="ORF">D0469_01565</name>
</gene>
<dbReference type="Proteomes" id="UP000264541">
    <property type="component" value="Unassembled WGS sequence"/>
</dbReference>
<evidence type="ECO:0000256" key="1">
    <source>
        <dbReference type="SAM" id="SignalP"/>
    </source>
</evidence>
<keyword evidence="3" id="KW-1185">Reference proteome</keyword>
<feature type="signal peptide" evidence="1">
    <location>
        <begin position="1"/>
        <end position="22"/>
    </location>
</feature>
<comment type="caution">
    <text evidence="2">The sequence shown here is derived from an EMBL/GenBank/DDBJ whole genome shotgun (WGS) entry which is preliminary data.</text>
</comment>
<proteinExistence type="predicted"/>
<protein>
    <submittedName>
        <fullName evidence="2">DUF1259 domain-containing protein</fullName>
    </submittedName>
</protein>
<evidence type="ECO:0000313" key="3">
    <source>
        <dbReference type="Proteomes" id="UP000264541"/>
    </source>
</evidence>